<evidence type="ECO:0000313" key="5">
    <source>
        <dbReference type="EMBL" id="CAK5279827.1"/>
    </source>
</evidence>
<feature type="compositionally biased region" description="Acidic residues" evidence="3">
    <location>
        <begin position="276"/>
        <end position="286"/>
    </location>
</feature>
<comment type="caution">
    <text evidence="5">The sequence shown here is derived from an EMBL/GenBank/DDBJ whole genome shotgun (WGS) entry which is preliminary data.</text>
</comment>
<keyword evidence="2" id="KW-0862">Zinc</keyword>
<dbReference type="Pfam" id="PF00098">
    <property type="entry name" value="zf-CCHC"/>
    <property type="match status" value="1"/>
</dbReference>
<dbReference type="GO" id="GO:0006397">
    <property type="term" value="P:mRNA processing"/>
    <property type="evidence" value="ECO:0007669"/>
    <property type="project" value="UniProtKB-KW"/>
</dbReference>
<dbReference type="AlphaFoldDB" id="A0AAD2HTH8"/>
<organism evidence="5 6">
    <name type="scientific">Mycena citricolor</name>
    <dbReference type="NCBI Taxonomy" id="2018698"/>
    <lineage>
        <taxon>Eukaryota</taxon>
        <taxon>Fungi</taxon>
        <taxon>Dikarya</taxon>
        <taxon>Basidiomycota</taxon>
        <taxon>Agaricomycotina</taxon>
        <taxon>Agaricomycetes</taxon>
        <taxon>Agaricomycetidae</taxon>
        <taxon>Agaricales</taxon>
        <taxon>Marasmiineae</taxon>
        <taxon>Mycenaceae</taxon>
        <taxon>Mycena</taxon>
    </lineage>
</organism>
<dbReference type="PANTHER" id="PTHR47481">
    <property type="match status" value="1"/>
</dbReference>
<keyword evidence="1" id="KW-0507">mRNA processing</keyword>
<keyword evidence="6" id="KW-1185">Reference proteome</keyword>
<gene>
    <name evidence="5" type="ORF">MYCIT1_LOCUS30103</name>
</gene>
<feature type="domain" description="CCHC-type" evidence="4">
    <location>
        <begin position="239"/>
        <end position="253"/>
    </location>
</feature>
<sequence>MADTITANAFRIGPLASSSNYGAWKVQMMDILTEQNLDDHVDDSVTPPDNSEASKKKAWIKNDRRALSSIRLRVAPAVVQHVQGETTALGAWQMLSHLFELKGQMGLVLARHKFYSTRANPEEPLEPHIKLMRQIQGELTSLGHTVDDADFAVTLLSSLSSQWDSFIRAALASPTAPTSKTTISSILTEEARRNNHPADAGEIALTVRTATRHINRFVPKNHAITPSNSHTRPANSATCHKCGGRGHFARVCPTRDSDDKEGENNQSCAHFFTEPDPVDDDDEYAF</sequence>
<keyword evidence="2" id="KW-0863">Zinc-finger</keyword>
<dbReference type="SMART" id="SM00343">
    <property type="entry name" value="ZnF_C2HC"/>
    <property type="match status" value="1"/>
</dbReference>
<evidence type="ECO:0000256" key="2">
    <source>
        <dbReference type="PROSITE-ProRule" id="PRU00047"/>
    </source>
</evidence>
<feature type="region of interest" description="Disordered" evidence="3">
    <location>
        <begin position="254"/>
        <end position="286"/>
    </location>
</feature>
<dbReference type="GO" id="GO:0003676">
    <property type="term" value="F:nucleic acid binding"/>
    <property type="evidence" value="ECO:0007669"/>
    <property type="project" value="InterPro"/>
</dbReference>
<dbReference type="GO" id="GO:0008270">
    <property type="term" value="F:zinc ion binding"/>
    <property type="evidence" value="ECO:0007669"/>
    <property type="project" value="UniProtKB-KW"/>
</dbReference>
<dbReference type="Gene3D" id="4.10.60.10">
    <property type="entry name" value="Zinc finger, CCHC-type"/>
    <property type="match status" value="1"/>
</dbReference>
<dbReference type="PROSITE" id="PS50158">
    <property type="entry name" value="ZF_CCHC"/>
    <property type="match status" value="1"/>
</dbReference>
<accession>A0AAD2HTH8</accession>
<dbReference type="EMBL" id="CAVNYO010000440">
    <property type="protein sequence ID" value="CAK5279827.1"/>
    <property type="molecule type" value="Genomic_DNA"/>
</dbReference>
<protein>
    <recommendedName>
        <fullName evidence="4">CCHC-type domain-containing protein</fullName>
    </recommendedName>
</protein>
<evidence type="ECO:0000256" key="1">
    <source>
        <dbReference type="ARBA" id="ARBA00022664"/>
    </source>
</evidence>
<evidence type="ECO:0000313" key="6">
    <source>
        <dbReference type="Proteomes" id="UP001295794"/>
    </source>
</evidence>
<evidence type="ECO:0000259" key="4">
    <source>
        <dbReference type="PROSITE" id="PS50158"/>
    </source>
</evidence>
<name>A0AAD2HTH8_9AGAR</name>
<evidence type="ECO:0000256" key="3">
    <source>
        <dbReference type="SAM" id="MobiDB-lite"/>
    </source>
</evidence>
<dbReference type="PANTHER" id="PTHR47481:SF14">
    <property type="entry name" value="RETROTRANSPOSON COPIA-LIKE N-TERMINAL DOMAIN-CONTAINING PROTEIN"/>
    <property type="match status" value="1"/>
</dbReference>
<dbReference type="InterPro" id="IPR036875">
    <property type="entry name" value="Znf_CCHC_sf"/>
</dbReference>
<reference evidence="5" key="1">
    <citation type="submission" date="2023-11" db="EMBL/GenBank/DDBJ databases">
        <authorList>
            <person name="De Vega J J."/>
            <person name="De Vega J J."/>
        </authorList>
    </citation>
    <scope>NUCLEOTIDE SEQUENCE</scope>
</reference>
<dbReference type="InterPro" id="IPR001878">
    <property type="entry name" value="Znf_CCHC"/>
</dbReference>
<keyword evidence="2" id="KW-0479">Metal-binding</keyword>
<dbReference type="Proteomes" id="UP001295794">
    <property type="component" value="Unassembled WGS sequence"/>
</dbReference>
<proteinExistence type="predicted"/>
<dbReference type="Pfam" id="PF14223">
    <property type="entry name" value="Retrotran_gag_2"/>
    <property type="match status" value="1"/>
</dbReference>
<dbReference type="SUPFAM" id="SSF57756">
    <property type="entry name" value="Retrovirus zinc finger-like domains"/>
    <property type="match status" value="1"/>
</dbReference>